<evidence type="ECO:0000313" key="2">
    <source>
        <dbReference type="Proteomes" id="UP000887578"/>
    </source>
</evidence>
<name>A0A914R950_9BILA</name>
<feature type="region of interest" description="Disordered" evidence="1">
    <location>
        <begin position="34"/>
        <end position="68"/>
    </location>
</feature>
<feature type="compositionally biased region" description="Polar residues" evidence="1">
    <location>
        <begin position="43"/>
        <end position="55"/>
    </location>
</feature>
<evidence type="ECO:0000256" key="1">
    <source>
        <dbReference type="SAM" id="MobiDB-lite"/>
    </source>
</evidence>
<protein>
    <submittedName>
        <fullName evidence="3">Uncharacterized protein</fullName>
    </submittedName>
</protein>
<accession>A0A914R950</accession>
<reference evidence="3" key="1">
    <citation type="submission" date="2022-11" db="UniProtKB">
        <authorList>
            <consortium name="WormBaseParasite"/>
        </authorList>
    </citation>
    <scope>IDENTIFICATION</scope>
</reference>
<evidence type="ECO:0000313" key="3">
    <source>
        <dbReference type="WBParaSite" id="PDA_v2.g8134.t1"/>
    </source>
</evidence>
<proteinExistence type="predicted"/>
<dbReference type="Proteomes" id="UP000887578">
    <property type="component" value="Unplaced"/>
</dbReference>
<dbReference type="WBParaSite" id="PDA_v2.g8134.t1">
    <property type="protein sequence ID" value="PDA_v2.g8134.t1"/>
    <property type="gene ID" value="PDA_v2.g8134"/>
</dbReference>
<dbReference type="AlphaFoldDB" id="A0A914R950"/>
<sequence>MFVDHDKDNNGRVKLTLNLPVLQFNGEVIIAQNHDRAGRYRNNRPTQTANRNHSNNQRKENGTIKAKN</sequence>
<keyword evidence="2" id="KW-1185">Reference proteome</keyword>
<organism evidence="2 3">
    <name type="scientific">Panagrolaimus davidi</name>
    <dbReference type="NCBI Taxonomy" id="227884"/>
    <lineage>
        <taxon>Eukaryota</taxon>
        <taxon>Metazoa</taxon>
        <taxon>Ecdysozoa</taxon>
        <taxon>Nematoda</taxon>
        <taxon>Chromadorea</taxon>
        <taxon>Rhabditida</taxon>
        <taxon>Tylenchina</taxon>
        <taxon>Panagrolaimomorpha</taxon>
        <taxon>Panagrolaimoidea</taxon>
        <taxon>Panagrolaimidae</taxon>
        <taxon>Panagrolaimus</taxon>
    </lineage>
</organism>